<dbReference type="OrthoDB" id="286301at2759"/>
<sequence>MGGSLKVTSIWRNRPVDRATLYNLVIASLALSMIVVCGIYLFIPPPLESGSETIMPLRLGRELGEREGGRKLGRFGTMMVEMVAQDLPFTIFVPTEAAAERLARSCTRNVDYALNENVKKGGSAANTTRTSADREASISRCLTAVVSRIMSFSTVPKQLKSSAVPEGRETELESLSGYKLYLARDSRRGLVVNNLTFVAADIGQGLLVIHLIDGVLMDSMFEQSVEIEDE</sequence>
<evidence type="ECO:0000313" key="4">
    <source>
        <dbReference type="Proteomes" id="UP000244005"/>
    </source>
</evidence>
<keyword evidence="4" id="KW-1185">Reference proteome</keyword>
<dbReference type="Gramene" id="Mp4g11150.2">
    <property type="protein sequence ID" value="Mp4g11150.2.cds1"/>
    <property type="gene ID" value="Mp4g11150"/>
</dbReference>
<dbReference type="InterPro" id="IPR036378">
    <property type="entry name" value="FAS1_dom_sf"/>
</dbReference>
<dbReference type="PANTHER" id="PTHR37232">
    <property type="entry name" value="FASCICLIN DOMAIN PROTEIN"/>
    <property type="match status" value="1"/>
</dbReference>
<proteinExistence type="predicted"/>
<evidence type="ECO:0000259" key="2">
    <source>
        <dbReference type="PROSITE" id="PS50213"/>
    </source>
</evidence>
<protein>
    <recommendedName>
        <fullName evidence="2">FAS1 domain-containing protein</fullName>
    </recommendedName>
</protein>
<keyword evidence="1" id="KW-0472">Membrane</keyword>
<dbReference type="SMART" id="SM00554">
    <property type="entry name" value="FAS1"/>
    <property type="match status" value="1"/>
</dbReference>
<name>A0A2R6XK28_MARPO</name>
<reference evidence="3" key="2">
    <citation type="submission" date="2017-12" db="EMBL/GenBank/DDBJ databases">
        <title>WGS assembly of Marchantia polymorpha.</title>
        <authorList>
            <person name="Bowman J.L."/>
            <person name="Kohchi T."/>
            <person name="Yamato K.T."/>
            <person name="Jenkins J."/>
            <person name="Shu S."/>
            <person name="Ishizaki K."/>
            <person name="Yamaoka S."/>
            <person name="Nishihama R."/>
            <person name="Nakamura Y."/>
            <person name="Berger F."/>
            <person name="Adam C."/>
            <person name="Aki S.S."/>
            <person name="Althoff F."/>
            <person name="Araki T."/>
            <person name="Arteaga-Vazquez M.A."/>
            <person name="Balasubrmanian S."/>
            <person name="Bauer D."/>
            <person name="Boehm C.R."/>
            <person name="Briginshaw L."/>
            <person name="Caballero-Perez J."/>
            <person name="Catarino B."/>
            <person name="Chen F."/>
            <person name="Chiyoda S."/>
            <person name="Chovatia M."/>
            <person name="Davies K.M."/>
            <person name="Delmans M."/>
            <person name="Demura T."/>
            <person name="Dierschke T."/>
            <person name="Dolan L."/>
            <person name="Dorantes-Acosta A.E."/>
            <person name="Eklund D.M."/>
            <person name="Florent S.N."/>
            <person name="Flores-Sandoval E."/>
            <person name="Fujiyama A."/>
            <person name="Fukuzawa H."/>
            <person name="Galik B."/>
            <person name="Grimanelli D."/>
            <person name="Grimwood J."/>
            <person name="Grossniklaus U."/>
            <person name="Hamada T."/>
            <person name="Haseloff J."/>
            <person name="Hetherington A.J."/>
            <person name="Higo A."/>
            <person name="Hirakawa Y."/>
            <person name="Hundley H.N."/>
            <person name="Ikeda Y."/>
            <person name="Inoue K."/>
            <person name="Inoue S."/>
            <person name="Ishida S."/>
            <person name="Jia Q."/>
            <person name="Kakita M."/>
            <person name="Kanazawa T."/>
            <person name="Kawai Y."/>
            <person name="Kawashima T."/>
            <person name="Kennedy M."/>
            <person name="Kinose K."/>
            <person name="Kinoshita T."/>
            <person name="Kohara Y."/>
            <person name="Koide E."/>
            <person name="Komatsu K."/>
            <person name="Kopischke S."/>
            <person name="Kubo M."/>
            <person name="Kyozuka J."/>
            <person name="Lagercrantz U."/>
            <person name="Lin S.S."/>
            <person name="Lindquist E."/>
            <person name="Lipzen A.M."/>
            <person name="Lu C."/>
            <person name="Luna E.D."/>
            <person name="Martienssen R.A."/>
            <person name="Minamino N."/>
            <person name="Mizutani M."/>
            <person name="Mizutani M."/>
            <person name="Mochizuki N."/>
            <person name="Monte I."/>
            <person name="Mosher R."/>
            <person name="Nagasaki H."/>
            <person name="Nakagami H."/>
            <person name="Naramoto S."/>
            <person name="Nishitani K."/>
            <person name="Ohtani M."/>
            <person name="Okamoto T."/>
            <person name="Okumura M."/>
            <person name="Phillips J."/>
            <person name="Pollak B."/>
            <person name="Reinders A."/>
            <person name="Roevekamp M."/>
            <person name="Sano R."/>
            <person name="Sawa S."/>
            <person name="Schmid M.W."/>
            <person name="Shirakawa M."/>
            <person name="Solano R."/>
            <person name="Spunde A."/>
            <person name="Suetsugu N."/>
            <person name="Sugano S."/>
            <person name="Sugiyama A."/>
            <person name="Sun R."/>
            <person name="Suzuki Y."/>
            <person name="Takenaka M."/>
            <person name="Takezawa D."/>
            <person name="Tomogane H."/>
            <person name="Tsuzuki M."/>
            <person name="Ueda T."/>
            <person name="Umeda M."/>
            <person name="Ward J.M."/>
            <person name="Watanabe Y."/>
            <person name="Yazaki K."/>
            <person name="Yokoyama R."/>
            <person name="Yoshitake Y."/>
            <person name="Yotsui I."/>
            <person name="Zachgo S."/>
            <person name="Schmutz J."/>
        </authorList>
    </citation>
    <scope>NUCLEOTIDE SEQUENCE [LARGE SCALE GENOMIC DNA]</scope>
    <source>
        <strain evidence="3">Tak-1</strain>
    </source>
</reference>
<keyword evidence="1" id="KW-0812">Transmembrane</keyword>
<dbReference type="SUPFAM" id="SSF82153">
    <property type="entry name" value="FAS1 domain"/>
    <property type="match status" value="1"/>
</dbReference>
<keyword evidence="1" id="KW-1133">Transmembrane helix</keyword>
<evidence type="ECO:0000313" key="3">
    <source>
        <dbReference type="EMBL" id="PTQ46421.1"/>
    </source>
</evidence>
<dbReference type="PANTHER" id="PTHR37232:SF2">
    <property type="entry name" value="FAS1 DOMAIN-CONTAINING PROTEIN"/>
    <property type="match status" value="1"/>
</dbReference>
<feature type="domain" description="FAS1" evidence="2">
    <location>
        <begin position="56"/>
        <end position="216"/>
    </location>
</feature>
<evidence type="ECO:0000256" key="1">
    <source>
        <dbReference type="SAM" id="Phobius"/>
    </source>
</evidence>
<dbReference type="EMBL" id="KZ772683">
    <property type="protein sequence ID" value="PTQ46420.1"/>
    <property type="molecule type" value="Genomic_DNA"/>
</dbReference>
<dbReference type="Proteomes" id="UP000244005">
    <property type="component" value="Unassembled WGS sequence"/>
</dbReference>
<dbReference type="Gramene" id="Mp4g11150.1">
    <property type="protein sequence ID" value="Mp4g11150.1.cds1"/>
    <property type="gene ID" value="Mp4g11150"/>
</dbReference>
<dbReference type="AlphaFoldDB" id="A0A2R6XK28"/>
<dbReference type="Pfam" id="PF02469">
    <property type="entry name" value="Fasciclin"/>
    <property type="match status" value="1"/>
</dbReference>
<dbReference type="PROSITE" id="PS50213">
    <property type="entry name" value="FAS1"/>
    <property type="match status" value="1"/>
</dbReference>
<dbReference type="Gene3D" id="2.30.180.10">
    <property type="entry name" value="FAS1 domain"/>
    <property type="match status" value="1"/>
</dbReference>
<dbReference type="InterPro" id="IPR000782">
    <property type="entry name" value="FAS1_domain"/>
</dbReference>
<accession>A0A2R6XK28</accession>
<gene>
    <name evidence="3" type="ORF">MARPO_0011s0100</name>
</gene>
<reference evidence="4" key="1">
    <citation type="journal article" date="2017" name="Cell">
        <title>Insights into land plant evolution garnered from the Marchantia polymorpha genome.</title>
        <authorList>
            <person name="Bowman J.L."/>
            <person name="Kohchi T."/>
            <person name="Yamato K.T."/>
            <person name="Jenkins J."/>
            <person name="Shu S."/>
            <person name="Ishizaki K."/>
            <person name="Yamaoka S."/>
            <person name="Nishihama R."/>
            <person name="Nakamura Y."/>
            <person name="Berger F."/>
            <person name="Adam C."/>
            <person name="Aki S.S."/>
            <person name="Althoff F."/>
            <person name="Araki T."/>
            <person name="Arteaga-Vazquez M.A."/>
            <person name="Balasubrmanian S."/>
            <person name="Barry K."/>
            <person name="Bauer D."/>
            <person name="Boehm C.R."/>
            <person name="Briginshaw L."/>
            <person name="Caballero-Perez J."/>
            <person name="Catarino B."/>
            <person name="Chen F."/>
            <person name="Chiyoda S."/>
            <person name="Chovatia M."/>
            <person name="Davies K.M."/>
            <person name="Delmans M."/>
            <person name="Demura T."/>
            <person name="Dierschke T."/>
            <person name="Dolan L."/>
            <person name="Dorantes-Acosta A.E."/>
            <person name="Eklund D.M."/>
            <person name="Florent S.N."/>
            <person name="Flores-Sandoval E."/>
            <person name="Fujiyama A."/>
            <person name="Fukuzawa H."/>
            <person name="Galik B."/>
            <person name="Grimanelli D."/>
            <person name="Grimwood J."/>
            <person name="Grossniklaus U."/>
            <person name="Hamada T."/>
            <person name="Haseloff J."/>
            <person name="Hetherington A.J."/>
            <person name="Higo A."/>
            <person name="Hirakawa Y."/>
            <person name="Hundley H.N."/>
            <person name="Ikeda Y."/>
            <person name="Inoue K."/>
            <person name="Inoue S.I."/>
            <person name="Ishida S."/>
            <person name="Jia Q."/>
            <person name="Kakita M."/>
            <person name="Kanazawa T."/>
            <person name="Kawai Y."/>
            <person name="Kawashima T."/>
            <person name="Kennedy M."/>
            <person name="Kinose K."/>
            <person name="Kinoshita T."/>
            <person name="Kohara Y."/>
            <person name="Koide E."/>
            <person name="Komatsu K."/>
            <person name="Kopischke S."/>
            <person name="Kubo M."/>
            <person name="Kyozuka J."/>
            <person name="Lagercrantz U."/>
            <person name="Lin S.S."/>
            <person name="Lindquist E."/>
            <person name="Lipzen A.M."/>
            <person name="Lu C.W."/>
            <person name="De Luna E."/>
            <person name="Martienssen R.A."/>
            <person name="Minamino N."/>
            <person name="Mizutani M."/>
            <person name="Mizutani M."/>
            <person name="Mochizuki N."/>
            <person name="Monte I."/>
            <person name="Mosher R."/>
            <person name="Nagasaki H."/>
            <person name="Nakagami H."/>
            <person name="Naramoto S."/>
            <person name="Nishitani K."/>
            <person name="Ohtani M."/>
            <person name="Okamoto T."/>
            <person name="Okumura M."/>
            <person name="Phillips J."/>
            <person name="Pollak B."/>
            <person name="Reinders A."/>
            <person name="Rovekamp M."/>
            <person name="Sano R."/>
            <person name="Sawa S."/>
            <person name="Schmid M.W."/>
            <person name="Shirakawa M."/>
            <person name="Solano R."/>
            <person name="Spunde A."/>
            <person name="Suetsugu N."/>
            <person name="Sugano S."/>
            <person name="Sugiyama A."/>
            <person name="Sun R."/>
            <person name="Suzuki Y."/>
            <person name="Takenaka M."/>
            <person name="Takezawa D."/>
            <person name="Tomogane H."/>
            <person name="Tsuzuki M."/>
            <person name="Ueda T."/>
            <person name="Umeda M."/>
            <person name="Ward J.M."/>
            <person name="Watanabe Y."/>
            <person name="Yazaki K."/>
            <person name="Yokoyama R."/>
            <person name="Yoshitake Y."/>
            <person name="Yotsui I."/>
            <person name="Zachgo S."/>
            <person name="Schmutz J."/>
        </authorList>
    </citation>
    <scope>NUCLEOTIDE SEQUENCE [LARGE SCALE GENOMIC DNA]</scope>
    <source>
        <strain evidence="4">Tak-1</strain>
    </source>
</reference>
<dbReference type="EMBL" id="KZ772683">
    <property type="protein sequence ID" value="PTQ46421.1"/>
    <property type="molecule type" value="Genomic_DNA"/>
</dbReference>
<organism evidence="3 4">
    <name type="scientific">Marchantia polymorpha</name>
    <name type="common">Common liverwort</name>
    <name type="synonym">Marchantia aquatica</name>
    <dbReference type="NCBI Taxonomy" id="3197"/>
    <lineage>
        <taxon>Eukaryota</taxon>
        <taxon>Viridiplantae</taxon>
        <taxon>Streptophyta</taxon>
        <taxon>Embryophyta</taxon>
        <taxon>Marchantiophyta</taxon>
        <taxon>Marchantiopsida</taxon>
        <taxon>Marchantiidae</taxon>
        <taxon>Marchantiales</taxon>
        <taxon>Marchantiaceae</taxon>
        <taxon>Marchantia</taxon>
    </lineage>
</organism>
<feature type="transmembrane region" description="Helical" evidence="1">
    <location>
        <begin position="21"/>
        <end position="43"/>
    </location>
</feature>
<dbReference type="OMA" id="GEIVVHI"/>